<feature type="signal peptide" evidence="10">
    <location>
        <begin position="1"/>
        <end position="22"/>
    </location>
</feature>
<proteinExistence type="inferred from homology"/>
<dbReference type="Proteomes" id="UP000887561">
    <property type="component" value="Unplaced"/>
</dbReference>
<evidence type="ECO:0000256" key="7">
    <source>
        <dbReference type="ARBA" id="ARBA00023163"/>
    </source>
</evidence>
<dbReference type="GO" id="GO:0003700">
    <property type="term" value="F:DNA-binding transcription factor activity"/>
    <property type="evidence" value="ECO:0007669"/>
    <property type="project" value="InterPro"/>
</dbReference>
<dbReference type="AlphaFoldDB" id="A0A915M6T4"/>
<dbReference type="GO" id="GO:0043565">
    <property type="term" value="F:sequence-specific DNA binding"/>
    <property type="evidence" value="ECO:0007669"/>
    <property type="project" value="InterPro"/>
</dbReference>
<evidence type="ECO:0000256" key="8">
    <source>
        <dbReference type="ARBA" id="ARBA00023170"/>
    </source>
</evidence>
<evidence type="ECO:0000313" key="12">
    <source>
        <dbReference type="Proteomes" id="UP000887561"/>
    </source>
</evidence>
<keyword evidence="7" id="KW-0804">Transcription</keyword>
<reference evidence="13" key="1">
    <citation type="submission" date="2022-11" db="UniProtKB">
        <authorList>
            <consortium name="WormBaseParasite"/>
        </authorList>
    </citation>
    <scope>IDENTIFICATION</scope>
</reference>
<organism evidence="12 13">
    <name type="scientific">Meloidogyne javanica</name>
    <name type="common">Root-knot nematode worm</name>
    <dbReference type="NCBI Taxonomy" id="6303"/>
    <lineage>
        <taxon>Eukaryota</taxon>
        <taxon>Metazoa</taxon>
        <taxon>Ecdysozoa</taxon>
        <taxon>Nematoda</taxon>
        <taxon>Chromadorea</taxon>
        <taxon>Rhabditida</taxon>
        <taxon>Tylenchina</taxon>
        <taxon>Tylenchomorpha</taxon>
        <taxon>Tylenchoidea</taxon>
        <taxon>Meloidogynidae</taxon>
        <taxon>Meloidogyninae</taxon>
        <taxon>Meloidogyne</taxon>
        <taxon>Meloidogyne incognita group</taxon>
    </lineage>
</organism>
<comment type="similarity">
    <text evidence="1">Belongs to the nuclear hormone receptor family.</text>
</comment>
<evidence type="ECO:0000256" key="1">
    <source>
        <dbReference type="ARBA" id="ARBA00005993"/>
    </source>
</evidence>
<dbReference type="Gene3D" id="3.30.50.10">
    <property type="entry name" value="Erythroid Transcription Factor GATA-1, subunit A"/>
    <property type="match status" value="1"/>
</dbReference>
<dbReference type="SMART" id="SM00399">
    <property type="entry name" value="ZnF_C4"/>
    <property type="match status" value="1"/>
</dbReference>
<dbReference type="GO" id="GO:0008270">
    <property type="term" value="F:zinc ion binding"/>
    <property type="evidence" value="ECO:0007669"/>
    <property type="project" value="UniProtKB-KW"/>
</dbReference>
<keyword evidence="10" id="KW-0732">Signal</keyword>
<evidence type="ECO:0000259" key="11">
    <source>
        <dbReference type="PROSITE" id="PS51030"/>
    </source>
</evidence>
<evidence type="ECO:0000256" key="3">
    <source>
        <dbReference type="ARBA" id="ARBA00022771"/>
    </source>
</evidence>
<evidence type="ECO:0000256" key="9">
    <source>
        <dbReference type="ARBA" id="ARBA00023242"/>
    </source>
</evidence>
<evidence type="ECO:0000256" key="6">
    <source>
        <dbReference type="ARBA" id="ARBA00023125"/>
    </source>
</evidence>
<evidence type="ECO:0000256" key="10">
    <source>
        <dbReference type="SAM" id="SignalP"/>
    </source>
</evidence>
<dbReference type="InterPro" id="IPR001628">
    <property type="entry name" value="Znf_hrmn_rcpt"/>
</dbReference>
<accession>A0A915M6T4</accession>
<dbReference type="PANTHER" id="PTHR24083">
    <property type="entry name" value="NUCLEAR HORMONE RECEPTOR"/>
    <property type="match status" value="1"/>
</dbReference>
<keyword evidence="8" id="KW-0675">Receptor</keyword>
<dbReference type="InterPro" id="IPR050274">
    <property type="entry name" value="Nuclear_hormone_rcpt_NR2"/>
</dbReference>
<name>A0A915M6T4_MELJA</name>
<dbReference type="PRINTS" id="PR00047">
    <property type="entry name" value="STROIDFINGER"/>
</dbReference>
<feature type="domain" description="Nuclear receptor" evidence="11">
    <location>
        <begin position="36"/>
        <end position="119"/>
    </location>
</feature>
<keyword evidence="6" id="KW-0238">DNA-binding</keyword>
<evidence type="ECO:0000256" key="5">
    <source>
        <dbReference type="ARBA" id="ARBA00023015"/>
    </source>
</evidence>
<keyword evidence="9" id="KW-0539">Nucleus</keyword>
<dbReference type="SUPFAM" id="SSF57716">
    <property type="entry name" value="Glucocorticoid receptor-like (DNA-binding domain)"/>
    <property type="match status" value="1"/>
</dbReference>
<dbReference type="WBParaSite" id="scaffold34047_cov174.g21128">
    <property type="protein sequence ID" value="scaffold34047_cov174.g21128"/>
    <property type="gene ID" value="scaffold34047_cov174.g21128"/>
</dbReference>
<dbReference type="Pfam" id="PF00105">
    <property type="entry name" value="zf-C4"/>
    <property type="match status" value="1"/>
</dbReference>
<keyword evidence="4" id="KW-0862">Zinc</keyword>
<protein>
    <submittedName>
        <fullName evidence="13">Nuclear receptor domain-containing protein</fullName>
    </submittedName>
</protein>
<dbReference type="PROSITE" id="PS51030">
    <property type="entry name" value="NUCLEAR_REC_DBD_2"/>
    <property type="match status" value="1"/>
</dbReference>
<keyword evidence="3" id="KW-0863">Zinc-finger</keyword>
<keyword evidence="2" id="KW-0479">Metal-binding</keyword>
<sequence>MFSKLIYLIIFALLFLVGNIVCPKGDRVPPSGPAKDHPCHLNPTGKECKEFCRKNPNARQCVTSCDGCRGFFKRSIRRNLNYKCKESNACPVDIARRNQCQACRFRRCLAVQMNRNGFL</sequence>
<dbReference type="InterPro" id="IPR013088">
    <property type="entry name" value="Znf_NHR/GATA"/>
</dbReference>
<evidence type="ECO:0000313" key="13">
    <source>
        <dbReference type="WBParaSite" id="scaffold34047_cov174.g21128"/>
    </source>
</evidence>
<keyword evidence="12" id="KW-1185">Reference proteome</keyword>
<evidence type="ECO:0000256" key="2">
    <source>
        <dbReference type="ARBA" id="ARBA00022723"/>
    </source>
</evidence>
<feature type="chain" id="PRO_5037564631" evidence="10">
    <location>
        <begin position="23"/>
        <end position="119"/>
    </location>
</feature>
<evidence type="ECO:0000256" key="4">
    <source>
        <dbReference type="ARBA" id="ARBA00022833"/>
    </source>
</evidence>
<keyword evidence="5" id="KW-0805">Transcription regulation</keyword>